<organism evidence="9 10">
    <name type="scientific">Nocardia tengchongensis</name>
    <dbReference type="NCBI Taxonomy" id="2055889"/>
    <lineage>
        <taxon>Bacteria</taxon>
        <taxon>Bacillati</taxon>
        <taxon>Actinomycetota</taxon>
        <taxon>Actinomycetes</taxon>
        <taxon>Mycobacteriales</taxon>
        <taxon>Nocardiaceae</taxon>
        <taxon>Nocardia</taxon>
    </lineage>
</organism>
<evidence type="ECO:0000313" key="10">
    <source>
        <dbReference type="Proteomes" id="UP000683310"/>
    </source>
</evidence>
<keyword evidence="7" id="KW-0131">Cell cycle</keyword>
<dbReference type="PANTHER" id="PTHR35794">
    <property type="entry name" value="CELL DIVISION PROTEIN DIVIVA"/>
    <property type="match status" value="1"/>
</dbReference>
<dbReference type="InterPro" id="IPR019933">
    <property type="entry name" value="DivIVA_domain"/>
</dbReference>
<dbReference type="PANTHER" id="PTHR35794:SF2">
    <property type="entry name" value="CELL DIVISION PROTEIN DIVIVA"/>
    <property type="match status" value="1"/>
</dbReference>
<dbReference type="EMBL" id="CP074371">
    <property type="protein sequence ID" value="QVI20234.1"/>
    <property type="molecule type" value="Genomic_DNA"/>
</dbReference>
<dbReference type="Gene3D" id="6.10.250.660">
    <property type="match status" value="4"/>
</dbReference>
<evidence type="ECO:0000256" key="5">
    <source>
        <dbReference type="ARBA" id="ARBA00022618"/>
    </source>
</evidence>
<dbReference type="InterPro" id="IPR007793">
    <property type="entry name" value="DivIVA_fam"/>
</dbReference>
<keyword evidence="10" id="KW-1185">Reference proteome</keyword>
<dbReference type="Proteomes" id="UP000683310">
    <property type="component" value="Chromosome"/>
</dbReference>
<evidence type="ECO:0000256" key="3">
    <source>
        <dbReference type="ARBA" id="ARBA00018787"/>
    </source>
</evidence>
<name>A0ABX8CKZ2_9NOCA</name>
<keyword evidence="4" id="KW-0963">Cytoplasm</keyword>
<keyword evidence="5" id="KW-0132">Cell division</keyword>
<sequence>MTRVTPEDVRRRRFGPAPFGPHGYHPAQVDAFCARIADTMAGLDRLTVADIRLVEFDGPPPGHRGYDIEQVDDFLDHLCMELEYLRLGRSRLPAGRTHDPLTHDDVLRIQFSAPPYGFPGYMADEVAVFLDRLAATLAHHGPNGLTPEDVRAITFNLAPDGVPAYHRDEVDAFLDLVVQQLSTACAEPHQPPPIPSRLPVAHLRDCQPCCFKPFAGSMNSLVTKSLAVRLSGTSRPLARNSGVTWAMERVTRSRSKLPRVLPGPLAMIFSFNCTLTESALPPAVMGGPSGMPWAIFSRA</sequence>
<keyword evidence="6" id="KW-0175">Coiled coil</keyword>
<comment type="similarity">
    <text evidence="2">Belongs to the DivIVA family.</text>
</comment>
<evidence type="ECO:0000256" key="4">
    <source>
        <dbReference type="ARBA" id="ARBA00022490"/>
    </source>
</evidence>
<evidence type="ECO:0000256" key="7">
    <source>
        <dbReference type="ARBA" id="ARBA00023306"/>
    </source>
</evidence>
<proteinExistence type="inferred from homology"/>
<accession>A0ABX8CKZ2</accession>
<evidence type="ECO:0000256" key="8">
    <source>
        <dbReference type="ARBA" id="ARBA00031737"/>
    </source>
</evidence>
<comment type="subcellular location">
    <subcellularLocation>
        <location evidence="1">Cytoplasm</location>
    </subcellularLocation>
</comment>
<reference evidence="9 10" key="1">
    <citation type="submission" date="2021-04" db="EMBL/GenBank/DDBJ databases">
        <title>Nocardia tengchongensis.</title>
        <authorList>
            <person name="Zhuang k."/>
            <person name="Ran Y."/>
            <person name="Li W."/>
        </authorList>
    </citation>
    <scope>NUCLEOTIDE SEQUENCE [LARGE SCALE GENOMIC DNA]</scope>
    <source>
        <strain evidence="9 10">CFH S0057</strain>
    </source>
</reference>
<evidence type="ECO:0000256" key="6">
    <source>
        <dbReference type="ARBA" id="ARBA00023054"/>
    </source>
</evidence>
<evidence type="ECO:0000256" key="1">
    <source>
        <dbReference type="ARBA" id="ARBA00004496"/>
    </source>
</evidence>
<evidence type="ECO:0000313" key="9">
    <source>
        <dbReference type="EMBL" id="QVI20234.1"/>
    </source>
</evidence>
<gene>
    <name evidence="9" type="ORF">KHQ06_29095</name>
</gene>
<dbReference type="NCBIfam" id="TIGR03544">
    <property type="entry name" value="DivI1A_domain"/>
    <property type="match status" value="4"/>
</dbReference>
<evidence type="ECO:0000256" key="2">
    <source>
        <dbReference type="ARBA" id="ARBA00009008"/>
    </source>
</evidence>
<protein>
    <recommendedName>
        <fullName evidence="3">Cell wall synthesis protein Wag31</fullName>
    </recommendedName>
    <alternativeName>
        <fullName evidence="8">Antigen 84</fullName>
    </alternativeName>
</protein>